<dbReference type="InterPro" id="IPR036286">
    <property type="entry name" value="LexA/Signal_pep-like_sf"/>
</dbReference>
<gene>
    <name evidence="2" type="ORF">Thena_1571</name>
</gene>
<dbReference type="AlphaFoldDB" id="M1E8I2"/>
<evidence type="ECO:0000313" key="2">
    <source>
        <dbReference type="EMBL" id="AEE15183.1"/>
    </source>
</evidence>
<evidence type="ECO:0000313" key="3">
    <source>
        <dbReference type="Proteomes" id="UP000011765"/>
    </source>
</evidence>
<dbReference type="RefSeq" id="WP_013756904.1">
    <property type="nucleotide sequence ID" value="NC_015499.1"/>
</dbReference>
<dbReference type="InterPro" id="IPR015927">
    <property type="entry name" value="Peptidase_S24_S26A/B/C"/>
</dbReference>
<name>M1E8I2_9BACT</name>
<dbReference type="Pfam" id="PF00717">
    <property type="entry name" value="Peptidase_S24"/>
    <property type="match status" value="1"/>
</dbReference>
<dbReference type="EMBL" id="CP002690">
    <property type="protein sequence ID" value="AEE15183.1"/>
    <property type="molecule type" value="Genomic_DNA"/>
</dbReference>
<dbReference type="SUPFAM" id="SSF51306">
    <property type="entry name" value="LexA/Signal peptidase"/>
    <property type="match status" value="1"/>
</dbReference>
<dbReference type="Proteomes" id="UP000011765">
    <property type="component" value="Chromosome"/>
</dbReference>
<feature type="domain" description="Peptidase S24/S26A/S26B/S26C" evidence="1">
    <location>
        <begin position="4"/>
        <end position="77"/>
    </location>
</feature>
<dbReference type="eggNOG" id="COG1974">
    <property type="taxonomic scope" value="Bacteria"/>
</dbReference>
<sequence length="98" mass="11267">MQRTGFPSPARNYEKLDLDFNKLLIDSPSSTFFFKTKRDYKELGLKNGDIIIVDRSKNPKKSVLSVVLLDGRLTIKDTSDIKPETEIFGKITYVIRKL</sequence>
<dbReference type="KEGG" id="tnr:Thena_1571"/>
<dbReference type="Gene3D" id="2.10.109.10">
    <property type="entry name" value="Umud Fragment, subunit A"/>
    <property type="match status" value="1"/>
</dbReference>
<accession>M1E8I2</accession>
<reference evidence="2 3" key="1">
    <citation type="submission" date="2011-04" db="EMBL/GenBank/DDBJ databases">
        <title>The complete genome of Thermodesulfobium narugense DSM 14796.</title>
        <authorList>
            <consortium name="US DOE Joint Genome Institute (JGI-PGF)"/>
            <person name="Lucas S."/>
            <person name="Han J."/>
            <person name="Lapidus A."/>
            <person name="Bruce D."/>
            <person name="Goodwin L."/>
            <person name="Pitluck S."/>
            <person name="Peters L."/>
            <person name="Kyrpides N."/>
            <person name="Mavromatis K."/>
            <person name="Pagani I."/>
            <person name="Ivanova N."/>
            <person name="Ovchinnikova G."/>
            <person name="Zhang X."/>
            <person name="Saunders L."/>
            <person name="Detter J.C."/>
            <person name="Tapia R."/>
            <person name="Han C."/>
            <person name="Land M."/>
            <person name="Hauser L."/>
            <person name="Markowitz V."/>
            <person name="Cheng J.-F."/>
            <person name="Hugenholtz P."/>
            <person name="Woyke T."/>
            <person name="Wu D."/>
            <person name="Spring S."/>
            <person name="Schroeder M."/>
            <person name="Brambilla E."/>
            <person name="Klenk H.-P."/>
            <person name="Eisen J.A."/>
        </authorList>
    </citation>
    <scope>NUCLEOTIDE SEQUENCE [LARGE SCALE GENOMIC DNA]</scope>
    <source>
        <strain evidence="2 3">DSM 14796</strain>
    </source>
</reference>
<keyword evidence="3" id="KW-1185">Reference proteome</keyword>
<dbReference type="OrthoDB" id="9787787at2"/>
<proteinExistence type="predicted"/>
<evidence type="ECO:0000259" key="1">
    <source>
        <dbReference type="Pfam" id="PF00717"/>
    </source>
</evidence>
<protein>
    <submittedName>
        <fullName evidence="2">Peptidase S24 and S26 domain protein</fullName>
    </submittedName>
</protein>
<dbReference type="STRING" id="747365.Thena_1571"/>
<organism evidence="2 3">
    <name type="scientific">Thermodesulfobium narugense DSM 14796</name>
    <dbReference type="NCBI Taxonomy" id="747365"/>
    <lineage>
        <taxon>Bacteria</taxon>
        <taxon>Pseudomonadati</taxon>
        <taxon>Thermodesulfobiota</taxon>
        <taxon>Thermodesulfobiia</taxon>
        <taxon>Thermodesulfobiales</taxon>
        <taxon>Thermodesulfobiaceae</taxon>
        <taxon>Thermodesulfobium</taxon>
    </lineage>
</organism>
<dbReference type="HOGENOM" id="CLU_066192_0_6_9"/>